<sequence>MENWRSVIVNYNGQFDNQSNYIGGDERLGYIPASNVSLTTLGDAISYILSAKSIRGEYQIYCLSTSRSGRMLRSIIGSDMDLARLFIIQPEPTVYLVHNQNIECTQPEPFTVHDVVTQPESSTHYPTNTQPDPYSYVPQFDCSVQPSFNPTDEDIERFGRSNWLSDEWWGSGSSKEPQYEAEPAPNTDAAEGTAFYDATSADYAGGEGGINELLSMLIPTNQPTSSRNQVEPEVEDVRNWIIPVIPLDCTDSPVVRDLDHIIDEPLRKGSIFYTKEDLYVAVGLWHMERKAEFKVPRSCGSRVEYTCKRNPSCTFELRASWRESYWIVHKFNMQHTCNLDLGSVGARNVRAKAVAAYYARKMRREERIMKPREVMAELLHEFGIRASYQVALRARNAAISMIYGGHVDSFQKLPSYLYMLKACNPNTYTELDVGPDGRFRHYFVALGVSRSYGTGIIQLFEIAANTYRPQVYKKAMEAIGKSKPGAWNKLMAAKPERWARSQCPVSRFSFPTSNIAELFNSRLLFARRLPIISTIEAIRHVMEEWFDKRRAVSRARDDDLTEEAHNKLALEVNKGDHLKVVAKSQMTFKVSNKESSWIANLNSRTCKCREFQDDLMPCSHASAAIRNQGMSVYDFVSVYYKTENWKELYAAQVNSLPLEEDWNVPSEVKDMIVLPPIVLRQAGRPRGQRFVSGADISRSRRASTSTGASGSQSCAKKRCSICGETTHTKNRCPLRFGFDS</sequence>
<dbReference type="GO" id="GO:0008270">
    <property type="term" value="F:zinc ion binding"/>
    <property type="evidence" value="ECO:0007669"/>
    <property type="project" value="UniProtKB-KW"/>
</dbReference>
<reference evidence="7 8" key="1">
    <citation type="journal article" date="2021" name="Nat. Commun.">
        <title>Incipient diploidization of the medicinal plant Perilla within 10,000 years.</title>
        <authorList>
            <person name="Zhang Y."/>
            <person name="Shen Q."/>
            <person name="Leng L."/>
            <person name="Zhang D."/>
            <person name="Chen S."/>
            <person name="Shi Y."/>
            <person name="Ning Z."/>
            <person name="Chen S."/>
        </authorList>
    </citation>
    <scope>NUCLEOTIDE SEQUENCE [LARGE SCALE GENOMIC DNA]</scope>
    <source>
        <strain evidence="8">cv. PC099</strain>
    </source>
</reference>
<evidence type="ECO:0000313" key="7">
    <source>
        <dbReference type="EMBL" id="KAH6822061.1"/>
    </source>
</evidence>
<dbReference type="PROSITE" id="PS50966">
    <property type="entry name" value="ZF_SWIM"/>
    <property type="match status" value="1"/>
</dbReference>
<dbReference type="EMBL" id="SDAM02001747">
    <property type="protein sequence ID" value="KAH6822061.1"/>
    <property type="molecule type" value="Genomic_DNA"/>
</dbReference>
<feature type="domain" description="SWIM-type" evidence="6">
    <location>
        <begin position="588"/>
        <end position="629"/>
    </location>
</feature>
<dbReference type="SMART" id="SM00575">
    <property type="entry name" value="ZnF_PMZ"/>
    <property type="match status" value="1"/>
</dbReference>
<proteinExistence type="predicted"/>
<keyword evidence="8" id="KW-1185">Reference proteome</keyword>
<accession>A0AAD4IVF6</accession>
<protein>
    <recommendedName>
        <fullName evidence="6">SWIM-type domain-containing protein</fullName>
    </recommendedName>
</protein>
<keyword evidence="1" id="KW-0479">Metal-binding</keyword>
<feature type="region of interest" description="Disordered" evidence="5">
    <location>
        <begin position="690"/>
        <end position="713"/>
    </location>
</feature>
<dbReference type="PANTHER" id="PTHR31973">
    <property type="entry name" value="POLYPROTEIN, PUTATIVE-RELATED"/>
    <property type="match status" value="1"/>
</dbReference>
<gene>
    <name evidence="7" type="ORF">C2S53_015849</name>
</gene>
<keyword evidence="2 4" id="KW-0863">Zinc-finger</keyword>
<dbReference type="AlphaFoldDB" id="A0AAD4IVF6"/>
<evidence type="ECO:0000256" key="5">
    <source>
        <dbReference type="SAM" id="MobiDB-lite"/>
    </source>
</evidence>
<evidence type="ECO:0000259" key="6">
    <source>
        <dbReference type="PROSITE" id="PS50966"/>
    </source>
</evidence>
<name>A0AAD4IVF6_PERFH</name>
<dbReference type="InterPro" id="IPR007527">
    <property type="entry name" value="Znf_SWIM"/>
</dbReference>
<feature type="compositionally biased region" description="Low complexity" evidence="5">
    <location>
        <begin position="702"/>
        <end position="711"/>
    </location>
</feature>
<keyword evidence="3" id="KW-0862">Zinc</keyword>
<evidence type="ECO:0000256" key="1">
    <source>
        <dbReference type="ARBA" id="ARBA00022723"/>
    </source>
</evidence>
<evidence type="ECO:0000256" key="3">
    <source>
        <dbReference type="ARBA" id="ARBA00022833"/>
    </source>
</evidence>
<dbReference type="Proteomes" id="UP001190926">
    <property type="component" value="Unassembled WGS sequence"/>
</dbReference>
<evidence type="ECO:0000256" key="4">
    <source>
        <dbReference type="PROSITE-ProRule" id="PRU00325"/>
    </source>
</evidence>
<dbReference type="InterPro" id="IPR006564">
    <property type="entry name" value="Znf_PMZ"/>
</dbReference>
<evidence type="ECO:0000256" key="2">
    <source>
        <dbReference type="ARBA" id="ARBA00022771"/>
    </source>
</evidence>
<dbReference type="PANTHER" id="PTHR31973:SF187">
    <property type="entry name" value="MUTATOR TRANSPOSASE MUDRA PROTEIN"/>
    <property type="match status" value="1"/>
</dbReference>
<evidence type="ECO:0000313" key="8">
    <source>
        <dbReference type="Proteomes" id="UP001190926"/>
    </source>
</evidence>
<comment type="caution">
    <text evidence="7">The sequence shown here is derived from an EMBL/GenBank/DDBJ whole genome shotgun (WGS) entry which is preliminary data.</text>
</comment>
<organism evidence="7 8">
    <name type="scientific">Perilla frutescens var. hirtella</name>
    <name type="common">Perilla citriodora</name>
    <name type="synonym">Perilla setoyensis</name>
    <dbReference type="NCBI Taxonomy" id="608512"/>
    <lineage>
        <taxon>Eukaryota</taxon>
        <taxon>Viridiplantae</taxon>
        <taxon>Streptophyta</taxon>
        <taxon>Embryophyta</taxon>
        <taxon>Tracheophyta</taxon>
        <taxon>Spermatophyta</taxon>
        <taxon>Magnoliopsida</taxon>
        <taxon>eudicotyledons</taxon>
        <taxon>Gunneridae</taxon>
        <taxon>Pentapetalae</taxon>
        <taxon>asterids</taxon>
        <taxon>lamiids</taxon>
        <taxon>Lamiales</taxon>
        <taxon>Lamiaceae</taxon>
        <taxon>Nepetoideae</taxon>
        <taxon>Elsholtzieae</taxon>
        <taxon>Perilla</taxon>
    </lineage>
</organism>